<proteinExistence type="predicted"/>
<evidence type="ECO:0000313" key="1">
    <source>
        <dbReference type="EMBL" id="SDM68606.1"/>
    </source>
</evidence>
<protein>
    <submittedName>
        <fullName evidence="1">Uncharacterized protein</fullName>
    </submittedName>
</protein>
<reference evidence="1 2" key="1">
    <citation type="submission" date="2016-10" db="EMBL/GenBank/DDBJ databases">
        <authorList>
            <person name="de Groot N.N."/>
        </authorList>
    </citation>
    <scope>NUCLEOTIDE SEQUENCE [LARGE SCALE GENOMIC DNA]</scope>
    <source>
        <strain evidence="1 2">DSM 25186</strain>
    </source>
</reference>
<accession>A0A1G9V964</accession>
<evidence type="ECO:0000313" key="2">
    <source>
        <dbReference type="Proteomes" id="UP000198510"/>
    </source>
</evidence>
<gene>
    <name evidence="1" type="ORF">SAMN05421823_11954</name>
</gene>
<dbReference type="EMBL" id="FNFO01000019">
    <property type="protein sequence ID" value="SDM68606.1"/>
    <property type="molecule type" value="Genomic_DNA"/>
</dbReference>
<organism evidence="1 2">
    <name type="scientific">Catalinimonas alkaloidigena</name>
    <dbReference type="NCBI Taxonomy" id="1075417"/>
    <lineage>
        <taxon>Bacteria</taxon>
        <taxon>Pseudomonadati</taxon>
        <taxon>Bacteroidota</taxon>
        <taxon>Cytophagia</taxon>
        <taxon>Cytophagales</taxon>
        <taxon>Catalimonadaceae</taxon>
        <taxon>Catalinimonas</taxon>
    </lineage>
</organism>
<dbReference type="Proteomes" id="UP000198510">
    <property type="component" value="Unassembled WGS sequence"/>
</dbReference>
<keyword evidence="2" id="KW-1185">Reference proteome</keyword>
<name>A0A1G9V964_9BACT</name>
<dbReference type="RefSeq" id="WP_089688625.1">
    <property type="nucleotide sequence ID" value="NZ_FNFO01000019.1"/>
</dbReference>
<dbReference type="STRING" id="1075417.SAMN05421823_11954"/>
<sequence length="242" mass="25919">MNRKNFSLKAKTLADYRKEGEAAFSAFYGTNDAEFSRYDGEGPYAAGQQRSAAGVGTIQAAQRSISIKITNGHATDAALVTLFGAYSQASLGNFGNPASVTITSDTIPYGQILSQSSSNPFLVRGVKMVFGGTDKIAQLNEVLTLAATDLTGRTTSQPYFPNMAFSPNQQSQDIIEDKEFEFLVDGSSSIKFNLAAQTNVKMIFFITAKTDLSRMALGKAPLSVTNAEAPLASKNPTLIVKR</sequence>
<dbReference type="AlphaFoldDB" id="A0A1G9V964"/>